<dbReference type="Gene3D" id="3.40.710.10">
    <property type="entry name" value="DD-peptidase/beta-lactamase superfamily"/>
    <property type="match status" value="1"/>
</dbReference>
<dbReference type="InterPro" id="IPR050515">
    <property type="entry name" value="Beta-lactam/transpept"/>
</dbReference>
<dbReference type="SUPFAM" id="SSF56601">
    <property type="entry name" value="beta-lactamase/transpeptidase-like"/>
    <property type="match status" value="1"/>
</dbReference>
<dbReference type="PANTHER" id="PTHR30627:SF1">
    <property type="entry name" value="PEPTIDOGLYCAN D,D-TRANSPEPTIDASE FTSI"/>
    <property type="match status" value="1"/>
</dbReference>
<evidence type="ECO:0000313" key="6">
    <source>
        <dbReference type="Proteomes" id="UP000315525"/>
    </source>
</evidence>
<organism evidence="5 6">
    <name type="scientific">candidate division TA06 bacterium</name>
    <dbReference type="NCBI Taxonomy" id="2250710"/>
    <lineage>
        <taxon>Bacteria</taxon>
        <taxon>Bacteria division TA06</taxon>
    </lineage>
</organism>
<keyword evidence="2" id="KW-0472">Membrane</keyword>
<dbReference type="Pfam" id="PF00905">
    <property type="entry name" value="Transpeptidase"/>
    <property type="match status" value="1"/>
</dbReference>
<evidence type="ECO:0000256" key="1">
    <source>
        <dbReference type="ARBA" id="ARBA00004370"/>
    </source>
</evidence>
<reference evidence="5 6" key="1">
    <citation type="submission" date="2019-03" db="EMBL/GenBank/DDBJ databases">
        <title>Metabolic potential of uncultured bacteria and archaea associated with petroleum seepage in deep-sea sediments.</title>
        <authorList>
            <person name="Dong X."/>
            <person name="Hubert C."/>
        </authorList>
    </citation>
    <scope>NUCLEOTIDE SEQUENCE [LARGE SCALE GENOMIC DNA]</scope>
    <source>
        <strain evidence="5">E44_bin18</strain>
    </source>
</reference>
<feature type="domain" description="Penicillin-binding protein transpeptidase" evidence="3">
    <location>
        <begin position="234"/>
        <end position="540"/>
    </location>
</feature>
<dbReference type="InterPro" id="IPR001460">
    <property type="entry name" value="PCN-bd_Tpept"/>
</dbReference>
<accession>A0A523UUI0</accession>
<dbReference type="InterPro" id="IPR036138">
    <property type="entry name" value="PBP_dimer_sf"/>
</dbReference>
<name>A0A523UUI0_UNCT6</name>
<evidence type="ECO:0000313" key="5">
    <source>
        <dbReference type="EMBL" id="TET46203.1"/>
    </source>
</evidence>
<dbReference type="GO" id="GO:0005886">
    <property type="term" value="C:plasma membrane"/>
    <property type="evidence" value="ECO:0007669"/>
    <property type="project" value="TreeGrafter"/>
</dbReference>
<comment type="caution">
    <text evidence="5">The sequence shown here is derived from an EMBL/GenBank/DDBJ whole genome shotgun (WGS) entry which is preliminary data.</text>
</comment>
<protein>
    <submittedName>
        <fullName evidence="5">Penicillin-binding protein 2</fullName>
    </submittedName>
</protein>
<proteinExistence type="predicted"/>
<dbReference type="EMBL" id="SOJN01000063">
    <property type="protein sequence ID" value="TET46203.1"/>
    <property type="molecule type" value="Genomic_DNA"/>
</dbReference>
<dbReference type="PANTHER" id="PTHR30627">
    <property type="entry name" value="PEPTIDOGLYCAN D,D-TRANSPEPTIDASE"/>
    <property type="match status" value="1"/>
</dbReference>
<dbReference type="Gene3D" id="3.90.1310.10">
    <property type="entry name" value="Penicillin-binding protein 2a (Domain 2)"/>
    <property type="match status" value="1"/>
</dbReference>
<evidence type="ECO:0000259" key="3">
    <source>
        <dbReference type="Pfam" id="PF00905"/>
    </source>
</evidence>
<dbReference type="GO" id="GO:0008658">
    <property type="term" value="F:penicillin binding"/>
    <property type="evidence" value="ECO:0007669"/>
    <property type="project" value="InterPro"/>
</dbReference>
<dbReference type="AlphaFoldDB" id="A0A523UUI0"/>
<evidence type="ECO:0000259" key="4">
    <source>
        <dbReference type="Pfam" id="PF03717"/>
    </source>
</evidence>
<sequence>MGRIKFVVVLLVLAWSGLVFRLGMIQLVEGKQLEEWARREQQCRVVLESERGNIYDRMNRLLAGSVEVSSVGAVCPAIENKEDVAEVLKDLGLGEYKEILSLLRSGSRFVWIRRSVREETALLVKKAKIRGISVSRDSRRHYPMRSLAGNLLGFVGEDKTGLEGIEYQFESILGGSPGWAVLQRVSGNHYPFPDCPRKKAERGKDMILTIDASVQSICEEELKKTVDRFRARQGVVIVLDPSTGEILAMANCPSYDPNLLGRGDASTWKNKAITDMFEPGSTFKIVVDGAALDQSLVAPGDSIDSNGGVIRIGSLKIQDVKNHGIMTFSEAVAYSSNVVAVKVARRLGKEGMYESARAFGFGNRTGILLPGEAKGFLSPPGEWSEIRFANVAIGQGVAVTALQLAVAYAAIANGGELVEPTIVKGVIDSNGRVLKKSGVQVVRRVISKEACDKLRGILTGVVEYGTGRMARLDGISVAGKTGTAQKAEPGTGYVDSKLVCSFVGFLPATDPKLVIVVVVDEPVGRHWGSDVAAPLFKRIAKKVIEMRPYQSDIYSGLAELR</sequence>
<dbReference type="SUPFAM" id="SSF56519">
    <property type="entry name" value="Penicillin binding protein dimerisation domain"/>
    <property type="match status" value="1"/>
</dbReference>
<dbReference type="Gene3D" id="3.30.450.330">
    <property type="match status" value="1"/>
</dbReference>
<dbReference type="GO" id="GO:0071555">
    <property type="term" value="P:cell wall organization"/>
    <property type="evidence" value="ECO:0007669"/>
    <property type="project" value="TreeGrafter"/>
</dbReference>
<dbReference type="InterPro" id="IPR012338">
    <property type="entry name" value="Beta-lactam/transpept-like"/>
</dbReference>
<comment type="subcellular location">
    <subcellularLocation>
        <location evidence="1">Membrane</location>
    </subcellularLocation>
</comment>
<feature type="domain" description="Penicillin-binding protein dimerisation" evidence="4">
    <location>
        <begin position="48"/>
        <end position="185"/>
    </location>
</feature>
<evidence type="ECO:0000256" key="2">
    <source>
        <dbReference type="ARBA" id="ARBA00023136"/>
    </source>
</evidence>
<gene>
    <name evidence="5" type="ORF">E3J62_05005</name>
</gene>
<dbReference type="Proteomes" id="UP000315525">
    <property type="component" value="Unassembled WGS sequence"/>
</dbReference>
<dbReference type="InterPro" id="IPR005311">
    <property type="entry name" value="PBP_dimer"/>
</dbReference>
<dbReference type="Pfam" id="PF03717">
    <property type="entry name" value="PBP_dimer"/>
    <property type="match status" value="1"/>
</dbReference>